<feature type="compositionally biased region" description="Low complexity" evidence="1">
    <location>
        <begin position="87"/>
        <end position="96"/>
    </location>
</feature>
<protein>
    <submittedName>
        <fullName evidence="2">Uncharacterized protein</fullName>
    </submittedName>
</protein>
<keyword evidence="3" id="KW-1185">Reference proteome</keyword>
<dbReference type="HOGENOM" id="CLU_2186544_0_0_1"/>
<dbReference type="Proteomes" id="UP000000305">
    <property type="component" value="Unassembled WGS sequence"/>
</dbReference>
<evidence type="ECO:0000256" key="1">
    <source>
        <dbReference type="SAM" id="MobiDB-lite"/>
    </source>
</evidence>
<reference evidence="2 3" key="1">
    <citation type="journal article" date="2011" name="Science">
        <title>The ecoresponsive genome of Daphnia pulex.</title>
        <authorList>
            <person name="Colbourne J.K."/>
            <person name="Pfrender M.E."/>
            <person name="Gilbert D."/>
            <person name="Thomas W.K."/>
            <person name="Tucker A."/>
            <person name="Oakley T.H."/>
            <person name="Tokishita S."/>
            <person name="Aerts A."/>
            <person name="Arnold G.J."/>
            <person name="Basu M.K."/>
            <person name="Bauer D.J."/>
            <person name="Caceres C.E."/>
            <person name="Carmel L."/>
            <person name="Casola C."/>
            <person name="Choi J.H."/>
            <person name="Detter J.C."/>
            <person name="Dong Q."/>
            <person name="Dusheyko S."/>
            <person name="Eads B.D."/>
            <person name="Frohlich T."/>
            <person name="Geiler-Samerotte K.A."/>
            <person name="Gerlach D."/>
            <person name="Hatcher P."/>
            <person name="Jogdeo S."/>
            <person name="Krijgsveld J."/>
            <person name="Kriventseva E.V."/>
            <person name="Kultz D."/>
            <person name="Laforsch C."/>
            <person name="Lindquist E."/>
            <person name="Lopez J."/>
            <person name="Manak J.R."/>
            <person name="Muller J."/>
            <person name="Pangilinan J."/>
            <person name="Patwardhan R.P."/>
            <person name="Pitluck S."/>
            <person name="Pritham E.J."/>
            <person name="Rechtsteiner A."/>
            <person name="Rho M."/>
            <person name="Rogozin I.B."/>
            <person name="Sakarya O."/>
            <person name="Salamov A."/>
            <person name="Schaack S."/>
            <person name="Shapiro H."/>
            <person name="Shiga Y."/>
            <person name="Skalitzky C."/>
            <person name="Smith Z."/>
            <person name="Souvorov A."/>
            <person name="Sung W."/>
            <person name="Tang Z."/>
            <person name="Tsuchiya D."/>
            <person name="Tu H."/>
            <person name="Vos H."/>
            <person name="Wang M."/>
            <person name="Wolf Y.I."/>
            <person name="Yamagata H."/>
            <person name="Yamada T."/>
            <person name="Ye Y."/>
            <person name="Shaw J.R."/>
            <person name="Andrews J."/>
            <person name="Crease T.J."/>
            <person name="Tang H."/>
            <person name="Lucas S.M."/>
            <person name="Robertson H.M."/>
            <person name="Bork P."/>
            <person name="Koonin E.V."/>
            <person name="Zdobnov E.M."/>
            <person name="Grigoriev I.V."/>
            <person name="Lynch M."/>
            <person name="Boore J.L."/>
        </authorList>
    </citation>
    <scope>NUCLEOTIDE SEQUENCE [LARGE SCALE GENOMIC DNA]</scope>
</reference>
<feature type="region of interest" description="Disordered" evidence="1">
    <location>
        <begin position="87"/>
        <end position="109"/>
    </location>
</feature>
<dbReference type="AlphaFoldDB" id="E9I6U1"/>
<dbReference type="InParanoid" id="E9I6U1"/>
<dbReference type="EMBL" id="GL736701">
    <property type="protein sequence ID" value="EFX60290.1"/>
    <property type="molecule type" value="Genomic_DNA"/>
</dbReference>
<proteinExistence type="predicted"/>
<evidence type="ECO:0000313" key="3">
    <source>
        <dbReference type="Proteomes" id="UP000000305"/>
    </source>
</evidence>
<gene>
    <name evidence="2" type="ORF">DAPPUDRAFT_278226</name>
</gene>
<sequence length="109" mass="11907">MPILLGLGKKVRALDITCDEVGHGTNAWGVRCPFSQLLDHHVPRFWMYTRSRWYFVSRARLGAVCPISSKDCSSSGGTHGWSAITASSRSNASAGNRPHKPDSCSKCTI</sequence>
<evidence type="ECO:0000313" key="2">
    <source>
        <dbReference type="EMBL" id="EFX60290.1"/>
    </source>
</evidence>
<name>E9I6U1_DAPPU</name>
<dbReference type="KEGG" id="dpx:DAPPUDRAFT_278226"/>
<accession>E9I6U1</accession>
<organism evidence="2 3">
    <name type="scientific">Daphnia pulex</name>
    <name type="common">Water flea</name>
    <dbReference type="NCBI Taxonomy" id="6669"/>
    <lineage>
        <taxon>Eukaryota</taxon>
        <taxon>Metazoa</taxon>
        <taxon>Ecdysozoa</taxon>
        <taxon>Arthropoda</taxon>
        <taxon>Crustacea</taxon>
        <taxon>Branchiopoda</taxon>
        <taxon>Diplostraca</taxon>
        <taxon>Cladocera</taxon>
        <taxon>Anomopoda</taxon>
        <taxon>Daphniidae</taxon>
        <taxon>Daphnia</taxon>
    </lineage>
</organism>